<dbReference type="Pfam" id="PF14383">
    <property type="entry name" value="VARLMGL"/>
    <property type="match status" value="1"/>
</dbReference>
<feature type="domain" description="DUF4378" evidence="2">
    <location>
        <begin position="697"/>
        <end position="843"/>
    </location>
</feature>
<keyword evidence="5" id="KW-1185">Reference proteome</keyword>
<proteinExistence type="predicted"/>
<organism evidence="4 5">
    <name type="scientific">Deinandra increscens subsp. villosa</name>
    <dbReference type="NCBI Taxonomy" id="3103831"/>
    <lineage>
        <taxon>Eukaryota</taxon>
        <taxon>Viridiplantae</taxon>
        <taxon>Streptophyta</taxon>
        <taxon>Embryophyta</taxon>
        <taxon>Tracheophyta</taxon>
        <taxon>Spermatophyta</taxon>
        <taxon>Magnoliopsida</taxon>
        <taxon>eudicotyledons</taxon>
        <taxon>Gunneridae</taxon>
        <taxon>Pentapetalae</taxon>
        <taxon>asterids</taxon>
        <taxon>campanulids</taxon>
        <taxon>Asterales</taxon>
        <taxon>Asteraceae</taxon>
        <taxon>Asteroideae</taxon>
        <taxon>Heliantheae alliance</taxon>
        <taxon>Madieae</taxon>
        <taxon>Madiinae</taxon>
        <taxon>Deinandra</taxon>
    </lineage>
</organism>
<dbReference type="AlphaFoldDB" id="A0AAP0CR36"/>
<comment type="caution">
    <text evidence="4">The sequence shown here is derived from an EMBL/GenBank/DDBJ whole genome shotgun (WGS) entry which is preliminary data.</text>
</comment>
<accession>A0AAP0CR36</accession>
<dbReference type="InterPro" id="IPR032795">
    <property type="entry name" value="DUF3741-assoc"/>
</dbReference>
<feature type="region of interest" description="Disordered" evidence="1">
    <location>
        <begin position="493"/>
        <end position="518"/>
    </location>
</feature>
<feature type="region of interest" description="Disordered" evidence="1">
    <location>
        <begin position="584"/>
        <end position="620"/>
    </location>
</feature>
<dbReference type="EMBL" id="JBCNJP010000019">
    <property type="protein sequence ID" value="KAK9061466.1"/>
    <property type="molecule type" value="Genomic_DNA"/>
</dbReference>
<feature type="compositionally biased region" description="Polar residues" evidence="1">
    <location>
        <begin position="591"/>
        <end position="607"/>
    </location>
</feature>
<feature type="compositionally biased region" description="Basic residues" evidence="1">
    <location>
        <begin position="495"/>
        <end position="504"/>
    </location>
</feature>
<dbReference type="Proteomes" id="UP001408789">
    <property type="component" value="Unassembled WGS sequence"/>
</dbReference>
<dbReference type="PANTHER" id="PTHR46836">
    <property type="entry name" value="AFADIN"/>
    <property type="match status" value="1"/>
</dbReference>
<gene>
    <name evidence="4" type="ORF">SSX86_018647</name>
</gene>
<evidence type="ECO:0000313" key="5">
    <source>
        <dbReference type="Proteomes" id="UP001408789"/>
    </source>
</evidence>
<feature type="domain" description="DUF3741" evidence="3">
    <location>
        <begin position="69"/>
        <end position="93"/>
    </location>
</feature>
<dbReference type="PANTHER" id="PTHR46836:SF8">
    <property type="entry name" value="AFADIN"/>
    <property type="match status" value="1"/>
</dbReference>
<feature type="region of interest" description="Disordered" evidence="1">
    <location>
        <begin position="1"/>
        <end position="35"/>
    </location>
</feature>
<feature type="compositionally biased region" description="Low complexity" evidence="1">
    <location>
        <begin position="456"/>
        <end position="467"/>
    </location>
</feature>
<evidence type="ECO:0000259" key="2">
    <source>
        <dbReference type="Pfam" id="PF14309"/>
    </source>
</evidence>
<feature type="region of interest" description="Disordered" evidence="1">
    <location>
        <begin position="251"/>
        <end position="277"/>
    </location>
</feature>
<protein>
    <recommendedName>
        <fullName evidence="6">DUF4378 domain-containing protein</fullName>
    </recommendedName>
</protein>
<sequence length="849" mass="96784">MERDKRKKSKIPCLFGGNGENRSLRAVQPRSQSDGFTEQNLFMYESGQTSSKQVYGTPMKTLLANEMLNETSTKKRSPSLIAKLMGLDGLPSPQPLHRHQKKLSENSKSAAKRNEKPFNHQLDKKNTMEQQHFKDVYEDPEASHVGNQLYSPQFTGKRRSTKMELGYIHERCDELLRESIAIKTKLERVDSNSDLMLSFLHKDHQDIPYGSLCNQITVLKPSNAVRNGSNGKVLKETVHYGVHISHQRNEDGRLGYSCHSNNNSRRSSRYQSERKDETAISPTRIVVLKPNVAKLYNDSESELYKVPPSEFRSSRHKSKEAREIARQITSQMKDGFESGNINLFDSGFKEYASAFASESEMMSVSSRNSFHQSPKPRRSRSNMSESAVIKEAKKRMSQRWKNHVYKDMGMVGKSNTLEEMLSVPNSETRNSKSEYVVGPVGVIDEYGWRDEYLRTTSRSRSLSPSSRNRSHKTSNYHEANADEKMLVHNDPVNRGKIKGVKGKFSHREESRSKNLRSCSKRLQSSQHCTACSHELDSVSPTRTYFENENPVEQELLISDIQNDTAKTASVIDVCMLGEADSSESVVDEDSLNSQERSTANSQGSVCIQLSGPDLESSEGSKEFDQLGQTLVLEAPPTEDVSSGSDCFETVSSQIHELRKQLNLLKMESGSIYDSPNDEETEQRSSSFTVSESENWESTYLTDLLQNFGFYDHDPYTFITTFYSVDCPMDPWLFDHLEKKYSQDPTVSRSERRLFHDRVNEAMFVLSKILVSTPIGHRGFQMTLIETGFEDQLQRLLVKQEKEANEEYEDISMDKDLDWFQPLNEIEVVGKQIAEVLVNELVREIASGWW</sequence>
<feature type="region of interest" description="Disordered" evidence="1">
    <location>
        <begin position="669"/>
        <end position="688"/>
    </location>
</feature>
<feature type="region of interest" description="Disordered" evidence="1">
    <location>
        <begin position="456"/>
        <end position="481"/>
    </location>
</feature>
<feature type="region of interest" description="Disordered" evidence="1">
    <location>
        <begin position="362"/>
        <end position="389"/>
    </location>
</feature>
<reference evidence="4 5" key="1">
    <citation type="submission" date="2024-04" db="EMBL/GenBank/DDBJ databases">
        <title>The reference genome of an endangered Asteraceae, Deinandra increscens subsp. villosa, native to the Central Coast of California.</title>
        <authorList>
            <person name="Guilliams M."/>
            <person name="Hasenstab-Lehman K."/>
            <person name="Meyer R."/>
            <person name="Mcevoy S."/>
        </authorList>
    </citation>
    <scope>NUCLEOTIDE SEQUENCE [LARGE SCALE GENOMIC DNA]</scope>
    <source>
        <tissue evidence="4">Leaf</tissue>
    </source>
</reference>
<evidence type="ECO:0008006" key="6">
    <source>
        <dbReference type="Google" id="ProtNLM"/>
    </source>
</evidence>
<dbReference type="InterPro" id="IPR025486">
    <property type="entry name" value="DUF4378"/>
</dbReference>
<feature type="region of interest" description="Disordered" evidence="1">
    <location>
        <begin position="87"/>
        <end position="118"/>
    </location>
</feature>
<dbReference type="Pfam" id="PF14309">
    <property type="entry name" value="DUF4378"/>
    <property type="match status" value="1"/>
</dbReference>
<evidence type="ECO:0000259" key="3">
    <source>
        <dbReference type="Pfam" id="PF14383"/>
    </source>
</evidence>
<evidence type="ECO:0000313" key="4">
    <source>
        <dbReference type="EMBL" id="KAK9061466.1"/>
    </source>
</evidence>
<feature type="compositionally biased region" description="Basic residues" evidence="1">
    <location>
        <begin position="1"/>
        <end position="10"/>
    </location>
</feature>
<name>A0AAP0CR36_9ASTR</name>
<evidence type="ECO:0000256" key="1">
    <source>
        <dbReference type="SAM" id="MobiDB-lite"/>
    </source>
</evidence>